<sequence length="150" mass="16690">MPKLIHHAGPFVFANDMVFTGRRQYDLDRLYRSWAIHDAALGLESVVVQHAEFGGVMFAVHVVTFRGVARSIFTPSAPLQRTLRHVLCNTTPAALQEIALPSPLVDPQPRSTIYVDGLLRPDGTQRLPECLQSLWLGTSRPLTHRIVASL</sequence>
<evidence type="ECO:0000313" key="2">
    <source>
        <dbReference type="Proteomes" id="UP001530377"/>
    </source>
</evidence>
<reference evidence="1 2" key="1">
    <citation type="submission" date="2024-10" db="EMBL/GenBank/DDBJ databases">
        <title>Updated reference genomes for cyclostephanoid diatoms.</title>
        <authorList>
            <person name="Roberts W.R."/>
            <person name="Alverson A.J."/>
        </authorList>
    </citation>
    <scope>NUCLEOTIDE SEQUENCE [LARGE SCALE GENOMIC DNA]</scope>
    <source>
        <strain evidence="1 2">AJA228-03</strain>
    </source>
</reference>
<organism evidence="1 2">
    <name type="scientific">Cyclostephanos tholiformis</name>
    <dbReference type="NCBI Taxonomy" id="382380"/>
    <lineage>
        <taxon>Eukaryota</taxon>
        <taxon>Sar</taxon>
        <taxon>Stramenopiles</taxon>
        <taxon>Ochrophyta</taxon>
        <taxon>Bacillariophyta</taxon>
        <taxon>Coscinodiscophyceae</taxon>
        <taxon>Thalassiosirophycidae</taxon>
        <taxon>Stephanodiscales</taxon>
        <taxon>Stephanodiscaceae</taxon>
        <taxon>Cyclostephanos</taxon>
    </lineage>
</organism>
<dbReference type="AlphaFoldDB" id="A0ABD3SQ51"/>
<gene>
    <name evidence="1" type="ORF">ACHAXA_003672</name>
</gene>
<comment type="caution">
    <text evidence="1">The sequence shown here is derived from an EMBL/GenBank/DDBJ whole genome shotgun (WGS) entry which is preliminary data.</text>
</comment>
<protein>
    <submittedName>
        <fullName evidence="1">Uncharacterized protein</fullName>
    </submittedName>
</protein>
<dbReference type="EMBL" id="JALLPB020000023">
    <property type="protein sequence ID" value="KAL3826348.1"/>
    <property type="molecule type" value="Genomic_DNA"/>
</dbReference>
<accession>A0ABD3SQ51</accession>
<keyword evidence="2" id="KW-1185">Reference proteome</keyword>
<proteinExistence type="predicted"/>
<dbReference type="Proteomes" id="UP001530377">
    <property type="component" value="Unassembled WGS sequence"/>
</dbReference>
<evidence type="ECO:0000313" key="1">
    <source>
        <dbReference type="EMBL" id="KAL3826348.1"/>
    </source>
</evidence>
<name>A0ABD3SQ51_9STRA</name>